<keyword evidence="3" id="KW-1185">Reference proteome</keyword>
<keyword evidence="1" id="KW-0732">Signal</keyword>
<evidence type="ECO:0000313" key="2">
    <source>
        <dbReference type="EMBL" id="OQV26035.1"/>
    </source>
</evidence>
<accession>A0A1W0XF27</accession>
<protein>
    <submittedName>
        <fullName evidence="2">Uncharacterized protein</fullName>
    </submittedName>
</protein>
<sequence length="121" mass="12916">MAGYKQFLTYCVLITVHLLSRTSGQDGRSIDADGADNYFQTSAFWAAPTYGRSWSGWKSAASDLTQQIKSVTDQDVDLSKDFLHDSYQSALDKANAQVDSSTFARSAAGSSGAQGAAFALA</sequence>
<name>A0A1W0XF27_HYPEX</name>
<proteinExistence type="predicted"/>
<organism evidence="2 3">
    <name type="scientific">Hypsibius exemplaris</name>
    <name type="common">Freshwater tardigrade</name>
    <dbReference type="NCBI Taxonomy" id="2072580"/>
    <lineage>
        <taxon>Eukaryota</taxon>
        <taxon>Metazoa</taxon>
        <taxon>Ecdysozoa</taxon>
        <taxon>Tardigrada</taxon>
        <taxon>Eutardigrada</taxon>
        <taxon>Parachela</taxon>
        <taxon>Hypsibioidea</taxon>
        <taxon>Hypsibiidae</taxon>
        <taxon>Hypsibius</taxon>
    </lineage>
</organism>
<evidence type="ECO:0000313" key="3">
    <source>
        <dbReference type="Proteomes" id="UP000192578"/>
    </source>
</evidence>
<feature type="signal peptide" evidence="1">
    <location>
        <begin position="1"/>
        <end position="24"/>
    </location>
</feature>
<feature type="chain" id="PRO_5012800018" evidence="1">
    <location>
        <begin position="25"/>
        <end position="121"/>
    </location>
</feature>
<reference evidence="3" key="1">
    <citation type="submission" date="2017-01" db="EMBL/GenBank/DDBJ databases">
        <title>Comparative genomics of anhydrobiosis in the tardigrade Hypsibius dujardini.</title>
        <authorList>
            <person name="Yoshida Y."/>
            <person name="Koutsovoulos G."/>
            <person name="Laetsch D."/>
            <person name="Stevens L."/>
            <person name="Kumar S."/>
            <person name="Horikawa D."/>
            <person name="Ishino K."/>
            <person name="Komine S."/>
            <person name="Tomita M."/>
            <person name="Blaxter M."/>
            <person name="Arakawa K."/>
        </authorList>
    </citation>
    <scope>NUCLEOTIDE SEQUENCE [LARGE SCALE GENOMIC DNA]</scope>
    <source>
        <strain evidence="3">Z151</strain>
    </source>
</reference>
<dbReference type="Proteomes" id="UP000192578">
    <property type="component" value="Unassembled WGS sequence"/>
</dbReference>
<gene>
    <name evidence="2" type="ORF">BV898_00165</name>
</gene>
<comment type="caution">
    <text evidence="2">The sequence shown here is derived from an EMBL/GenBank/DDBJ whole genome shotgun (WGS) entry which is preliminary data.</text>
</comment>
<evidence type="ECO:0000256" key="1">
    <source>
        <dbReference type="SAM" id="SignalP"/>
    </source>
</evidence>
<dbReference type="EMBL" id="MTYJ01000001">
    <property type="protein sequence ID" value="OQV26035.1"/>
    <property type="molecule type" value="Genomic_DNA"/>
</dbReference>
<dbReference type="AlphaFoldDB" id="A0A1W0XF27"/>